<evidence type="ECO:0000313" key="2">
    <source>
        <dbReference type="Proteomes" id="UP000022433"/>
    </source>
</evidence>
<gene>
    <name evidence="1" type="ORF">M104_2546</name>
</gene>
<comment type="caution">
    <text evidence="1">The sequence shown here is derived from an EMBL/GenBank/DDBJ whole genome shotgun (WGS) entry which is preliminary data.</text>
</comment>
<reference evidence="1 2" key="1">
    <citation type="submission" date="2014-02" db="EMBL/GenBank/DDBJ databases">
        <authorList>
            <person name="Sears C."/>
            <person name="Carroll K."/>
            <person name="Sack B.R."/>
            <person name="Qadri F."/>
            <person name="Myers L.L."/>
            <person name="Chung G.-T."/>
            <person name="Escheverria P."/>
            <person name="Fraser C.M."/>
            <person name="Sadzewicz L."/>
            <person name="Shefchek K.A."/>
            <person name="Tallon L."/>
            <person name="Das S.P."/>
            <person name="Daugherty S."/>
            <person name="Mongodin E.F."/>
        </authorList>
    </citation>
    <scope>NUCLEOTIDE SEQUENCE [LARGE SCALE GENOMIC DNA]</scope>
    <source>
        <strain evidence="1 2">1007-1-F #10</strain>
    </source>
</reference>
<name>A0AAN4N160_BACFG</name>
<dbReference type="EMBL" id="JGEA01000024">
    <property type="protein sequence ID" value="EYA14456.1"/>
    <property type="molecule type" value="Genomic_DNA"/>
</dbReference>
<evidence type="ECO:0000313" key="1">
    <source>
        <dbReference type="EMBL" id="EYA14456.1"/>
    </source>
</evidence>
<organism evidence="1 2">
    <name type="scientific">Bacteroides fragilis str. 1007-1-F #10</name>
    <dbReference type="NCBI Taxonomy" id="1339295"/>
    <lineage>
        <taxon>Bacteria</taxon>
        <taxon>Pseudomonadati</taxon>
        <taxon>Bacteroidota</taxon>
        <taxon>Bacteroidia</taxon>
        <taxon>Bacteroidales</taxon>
        <taxon>Bacteroidaceae</taxon>
        <taxon>Bacteroides</taxon>
    </lineage>
</organism>
<protein>
    <submittedName>
        <fullName evidence="1">Uncharacterized protein</fullName>
    </submittedName>
</protein>
<accession>A0AAN4N160</accession>
<dbReference type="AlphaFoldDB" id="A0AAN4N160"/>
<dbReference type="Proteomes" id="UP000022433">
    <property type="component" value="Unassembled WGS sequence"/>
</dbReference>
<sequence length="50" mass="5892">MYLCRRIAKRLTVEVTYRKRHRPAEFCLSEVAMAVGALSSVWERQTMSLF</sequence>
<proteinExistence type="predicted"/>